<reference evidence="2 4" key="3">
    <citation type="submission" date="2019-02" db="EMBL/GenBank/DDBJ databases">
        <authorList>
            <person name="Zhang G."/>
        </authorList>
    </citation>
    <scope>NUCLEOTIDE SEQUENCE [LARGE SCALE GENOMIC DNA]</scope>
    <source>
        <strain evidence="2 4">CMB17</strain>
    </source>
</reference>
<dbReference type="EMBL" id="SIRL01000001">
    <property type="protein sequence ID" value="TBN53120.1"/>
    <property type="molecule type" value="Genomic_DNA"/>
</dbReference>
<gene>
    <name evidence="2" type="ORF">EYF88_02675</name>
    <name evidence="1" type="ORF">SAMN06265378_10190</name>
</gene>
<dbReference type="AlphaFoldDB" id="A0A238ULV5"/>
<evidence type="ECO:0000313" key="3">
    <source>
        <dbReference type="Proteomes" id="UP000198409"/>
    </source>
</evidence>
<accession>A0A238ULV5</accession>
<protein>
    <submittedName>
        <fullName evidence="1">Uncharacterized protein</fullName>
    </submittedName>
</protein>
<evidence type="ECO:0000313" key="4">
    <source>
        <dbReference type="Proteomes" id="UP000292859"/>
    </source>
</evidence>
<evidence type="ECO:0000313" key="1">
    <source>
        <dbReference type="EMBL" id="SNR22994.1"/>
    </source>
</evidence>
<dbReference type="RefSeq" id="WP_089386215.1">
    <property type="nucleotide sequence ID" value="NZ_FZNM01000001.1"/>
</dbReference>
<name>A0A238ULV5_9RHOB</name>
<dbReference type="Proteomes" id="UP000198409">
    <property type="component" value="Unassembled WGS sequence"/>
</dbReference>
<reference evidence="1" key="2">
    <citation type="submission" date="2017-06" db="EMBL/GenBank/DDBJ databases">
        <authorList>
            <person name="Kim H.J."/>
            <person name="Triplett B.A."/>
        </authorList>
    </citation>
    <scope>NUCLEOTIDE SEQUENCE [LARGE SCALE GENOMIC DNA]</scope>
    <source>
        <strain evidence="1">DSM 26170</strain>
    </source>
</reference>
<evidence type="ECO:0000313" key="2">
    <source>
        <dbReference type="EMBL" id="TBN53120.1"/>
    </source>
</evidence>
<dbReference type="Proteomes" id="UP000292859">
    <property type="component" value="Unassembled WGS sequence"/>
</dbReference>
<dbReference type="EMBL" id="FZNM01000001">
    <property type="protein sequence ID" value="SNR22994.1"/>
    <property type="molecule type" value="Genomic_DNA"/>
</dbReference>
<sequence>MTGDGEWIALHDAAPTRTANVADPCKVPALDEGPGFLRGCNTANGTWVVVYPAQRQPFDNPRNARIIASVNANGFPTADTVIRQPLGHRTAIDLASLLARGGTEAEVARPGSVRPENGVCGATGSDGSDALETLAGAARAFRTGLHGFRPSRSRHHAINNCVSAVPVHR</sequence>
<proteinExistence type="predicted"/>
<reference evidence="3" key="1">
    <citation type="submission" date="2017-06" db="EMBL/GenBank/DDBJ databases">
        <authorList>
            <person name="Varghese N."/>
            <person name="Submissions S."/>
        </authorList>
    </citation>
    <scope>NUCLEOTIDE SEQUENCE [LARGE SCALE GENOMIC DNA]</scope>
    <source>
        <strain evidence="3">DSM 26170</strain>
    </source>
</reference>
<dbReference type="OrthoDB" id="1854250at2"/>
<organism evidence="1 3">
    <name type="scientific">Paracoccus sediminis</name>
    <dbReference type="NCBI Taxonomy" id="1214787"/>
    <lineage>
        <taxon>Bacteria</taxon>
        <taxon>Pseudomonadati</taxon>
        <taxon>Pseudomonadota</taxon>
        <taxon>Alphaproteobacteria</taxon>
        <taxon>Rhodobacterales</taxon>
        <taxon>Paracoccaceae</taxon>
        <taxon>Paracoccus</taxon>
    </lineage>
</organism>
<keyword evidence="4" id="KW-1185">Reference proteome</keyword>